<dbReference type="Gene3D" id="1.20.1730.10">
    <property type="entry name" value="Sodium/glucose cotransporter"/>
    <property type="match status" value="1"/>
</dbReference>
<name>A0A8T8SGI2_9BASI</name>
<gene>
    <name evidence="2" type="ORF">A4X13_0g7982</name>
</gene>
<protein>
    <submittedName>
        <fullName evidence="2">Uncharacterized protein</fullName>
    </submittedName>
</protein>
<dbReference type="OrthoDB" id="2364981at2759"/>
<accession>A0A8T8SGI2</accession>
<dbReference type="PANTHER" id="PTHR46154">
    <property type="match status" value="1"/>
</dbReference>
<keyword evidence="1" id="KW-0812">Transmembrane</keyword>
<reference evidence="2" key="2">
    <citation type="journal article" date="2019" name="IMA Fungus">
        <title>Genome sequencing and comparison of five Tilletia species to identify candidate genes for the detection of regulated species infecting wheat.</title>
        <authorList>
            <person name="Nguyen H.D.T."/>
            <person name="Sultana T."/>
            <person name="Kesanakurti P."/>
            <person name="Hambleton S."/>
        </authorList>
    </citation>
    <scope>NUCLEOTIDE SEQUENCE</scope>
    <source>
        <strain evidence="2">DAOMC 236416</strain>
    </source>
</reference>
<keyword evidence="3" id="KW-1185">Reference proteome</keyword>
<keyword evidence="1" id="KW-1133">Transmembrane helix</keyword>
<dbReference type="InterPro" id="IPR038377">
    <property type="entry name" value="Na/Glc_symporter_sf"/>
</dbReference>
<dbReference type="InterPro" id="IPR031155">
    <property type="entry name" value="DUR"/>
</dbReference>
<sequence>MNATLASTYLYVTRARWGNLVHRIFYCFALATSTLVSAMLMVGSSAVVNKLTVMSIHTVIRITPFSVAICTSKGGMQADIIAD</sequence>
<organism evidence="2 3">
    <name type="scientific">Tilletia indica</name>
    <dbReference type="NCBI Taxonomy" id="43049"/>
    <lineage>
        <taxon>Eukaryota</taxon>
        <taxon>Fungi</taxon>
        <taxon>Dikarya</taxon>
        <taxon>Basidiomycota</taxon>
        <taxon>Ustilaginomycotina</taxon>
        <taxon>Exobasidiomycetes</taxon>
        <taxon>Tilletiales</taxon>
        <taxon>Tilletiaceae</taxon>
        <taxon>Tilletia</taxon>
    </lineage>
</organism>
<reference evidence="2" key="1">
    <citation type="submission" date="2016-04" db="EMBL/GenBank/DDBJ databases">
        <authorList>
            <person name="Nguyen H.D."/>
            <person name="Samba Siva P."/>
            <person name="Cullis J."/>
            <person name="Levesque C.A."/>
            <person name="Hambleton S."/>
        </authorList>
    </citation>
    <scope>NUCLEOTIDE SEQUENCE</scope>
    <source>
        <strain evidence="2">DAOMC 236416</strain>
    </source>
</reference>
<proteinExistence type="predicted"/>
<evidence type="ECO:0000256" key="1">
    <source>
        <dbReference type="SAM" id="Phobius"/>
    </source>
</evidence>
<comment type="caution">
    <text evidence="2">The sequence shown here is derived from an EMBL/GenBank/DDBJ whole genome shotgun (WGS) entry which is preliminary data.</text>
</comment>
<dbReference type="AlphaFoldDB" id="A0A8T8SGI2"/>
<dbReference type="EMBL" id="LWDF02001177">
    <property type="protein sequence ID" value="KAE8240005.1"/>
    <property type="molecule type" value="Genomic_DNA"/>
</dbReference>
<dbReference type="PANTHER" id="PTHR46154:SF2">
    <property type="entry name" value="SOLUTE SYMPORTER FAMILY TRANSPORTER (AFU_ORTHOLOGUE AFUA_6G03200)"/>
    <property type="match status" value="1"/>
</dbReference>
<dbReference type="GO" id="GO:0005886">
    <property type="term" value="C:plasma membrane"/>
    <property type="evidence" value="ECO:0007669"/>
    <property type="project" value="TreeGrafter"/>
</dbReference>
<keyword evidence="1" id="KW-0472">Membrane</keyword>
<evidence type="ECO:0000313" key="3">
    <source>
        <dbReference type="Proteomes" id="UP000077521"/>
    </source>
</evidence>
<feature type="transmembrane region" description="Helical" evidence="1">
    <location>
        <begin position="20"/>
        <end position="42"/>
    </location>
</feature>
<evidence type="ECO:0000313" key="2">
    <source>
        <dbReference type="EMBL" id="KAE8240005.1"/>
    </source>
</evidence>
<dbReference type="GO" id="GO:0015204">
    <property type="term" value="F:urea transmembrane transporter activity"/>
    <property type="evidence" value="ECO:0007669"/>
    <property type="project" value="InterPro"/>
</dbReference>
<dbReference type="Proteomes" id="UP000077521">
    <property type="component" value="Unassembled WGS sequence"/>
</dbReference>